<evidence type="ECO:0000256" key="5">
    <source>
        <dbReference type="ARBA" id="ARBA00022475"/>
    </source>
</evidence>
<dbReference type="InterPro" id="IPR040460">
    <property type="entry name" value="Gasdermin_pore"/>
</dbReference>
<evidence type="ECO:0000313" key="15">
    <source>
        <dbReference type="EMBL" id="CAK6438952.1"/>
    </source>
</evidence>
<dbReference type="EMBL" id="OY882874">
    <property type="protein sequence ID" value="CAK6438952.1"/>
    <property type="molecule type" value="Genomic_DNA"/>
</dbReference>
<keyword evidence="6" id="KW-0963">Cytoplasm</keyword>
<dbReference type="InterPro" id="IPR007677">
    <property type="entry name" value="Gasdermin"/>
</dbReference>
<evidence type="ECO:0000259" key="14">
    <source>
        <dbReference type="Pfam" id="PF17708"/>
    </source>
</evidence>
<dbReference type="Proteomes" id="UP001314169">
    <property type="component" value="Chromosome 17"/>
</dbReference>
<keyword evidence="4" id="KW-1134">Transmembrane beta strand</keyword>
<evidence type="ECO:0000259" key="13">
    <source>
        <dbReference type="Pfam" id="PF04598"/>
    </source>
</evidence>
<gene>
    <name evidence="15" type="ORF">MPIPNATIZW_LOCUS7258</name>
</gene>
<dbReference type="PANTHER" id="PTHR16399:SF21">
    <property type="entry name" value="GASDERMIN-C"/>
    <property type="match status" value="1"/>
</dbReference>
<comment type="similarity">
    <text evidence="3">Belongs to the gasdermin family.</text>
</comment>
<evidence type="ECO:0000256" key="9">
    <source>
        <dbReference type="ARBA" id="ARBA00023136"/>
    </source>
</evidence>
<evidence type="ECO:0000313" key="16">
    <source>
        <dbReference type="Proteomes" id="UP001314169"/>
    </source>
</evidence>
<evidence type="ECO:0000256" key="7">
    <source>
        <dbReference type="ARBA" id="ARBA00022590"/>
    </source>
</evidence>
<evidence type="ECO:0000256" key="11">
    <source>
        <dbReference type="ARBA" id="ARBA00023288"/>
    </source>
</evidence>
<evidence type="ECO:0000256" key="12">
    <source>
        <dbReference type="ARBA" id="ARBA00038764"/>
    </source>
</evidence>
<sequence>MSSMFERAIKKLVKEIGDQELRPVKCLESTTKIHRFSLIRRKKARSLFWQLPDIPLGISLMHILKPGSWVPDAAVKVPALFSGTMVWKQQAAGNVNAGAEAGFLEETTVCQKSSLEYQIVSTPQETWTELQERKLLKPEPLFLKQCREAGMNLYVVTDTVELLNDTELQDFSSANVSGKFSILLNIWGKSEGQGWGSKVREKKLTVPKGSVLAYRRKQLYFYEDEWGIHHIADDDETFLAGRVQEALGLDFKQLQEEVSQKVKAFELSKRLHCVVFSNLLEMLGDRKALHDLLEKLELEPFGHLDGPGGTILRELRKESRYLRVDSQFLLLYLLEALMVLSDIQLGLLAQSLEKRILLPQRDLVRSILESNFNCSQNTPFTLQPELLAPLQGEGLDITYGLLDECGLQMEPNSPRSTWNPEAKEPLSALYGILSVLKQLAEA</sequence>
<evidence type="ECO:0000256" key="10">
    <source>
        <dbReference type="ARBA" id="ARBA00023139"/>
    </source>
</evidence>
<evidence type="ECO:0000256" key="8">
    <source>
        <dbReference type="ARBA" id="ARBA00022692"/>
    </source>
</evidence>
<dbReference type="Pfam" id="PF17708">
    <property type="entry name" value="Gasdermin_C"/>
    <property type="match status" value="1"/>
</dbReference>
<keyword evidence="9" id="KW-0472">Membrane</keyword>
<keyword evidence="7" id="KW-1210">Necrosis</keyword>
<name>A0ABN9ZRR0_PIPNA</name>
<comment type="subunit">
    <text evidence="12">Homooligomer; homooligomeric ring-shaped pore complex containing 27-28 subunits when inserted in the membrane.</text>
</comment>
<dbReference type="Pfam" id="PF04598">
    <property type="entry name" value="Gasdermin"/>
    <property type="match status" value="1"/>
</dbReference>
<accession>A0ABN9ZRR0</accession>
<feature type="domain" description="Gasdermin pore forming" evidence="13">
    <location>
        <begin position="4"/>
        <end position="238"/>
    </location>
</feature>
<keyword evidence="10" id="KW-0564">Palmitate</keyword>
<evidence type="ECO:0000256" key="2">
    <source>
        <dbReference type="ARBA" id="ARBA00004651"/>
    </source>
</evidence>
<protein>
    <recommendedName>
        <fullName evidence="17">Gasdermin-C</fullName>
    </recommendedName>
</protein>
<evidence type="ECO:0000256" key="6">
    <source>
        <dbReference type="ARBA" id="ARBA00022490"/>
    </source>
</evidence>
<feature type="domain" description="Gasdermin PUB" evidence="14">
    <location>
        <begin position="250"/>
        <end position="415"/>
    </location>
</feature>
<reference evidence="15" key="1">
    <citation type="submission" date="2023-12" db="EMBL/GenBank/DDBJ databases">
        <authorList>
            <person name="Brown T."/>
        </authorList>
    </citation>
    <scope>NUCLEOTIDE SEQUENCE</scope>
</reference>
<keyword evidence="5" id="KW-1003">Cell membrane</keyword>
<organism evidence="15 16">
    <name type="scientific">Pipistrellus nathusii</name>
    <name type="common">Nathusius' pipistrelle</name>
    <dbReference type="NCBI Taxonomy" id="59473"/>
    <lineage>
        <taxon>Eukaryota</taxon>
        <taxon>Metazoa</taxon>
        <taxon>Chordata</taxon>
        <taxon>Craniata</taxon>
        <taxon>Vertebrata</taxon>
        <taxon>Euteleostomi</taxon>
        <taxon>Mammalia</taxon>
        <taxon>Eutheria</taxon>
        <taxon>Laurasiatheria</taxon>
        <taxon>Chiroptera</taxon>
        <taxon>Yangochiroptera</taxon>
        <taxon>Vespertilionidae</taxon>
        <taxon>Pipistrellus</taxon>
    </lineage>
</organism>
<evidence type="ECO:0000256" key="3">
    <source>
        <dbReference type="ARBA" id="ARBA00009279"/>
    </source>
</evidence>
<keyword evidence="8" id="KW-0812">Transmembrane</keyword>
<evidence type="ECO:0000256" key="1">
    <source>
        <dbReference type="ARBA" id="ARBA00004514"/>
    </source>
</evidence>
<keyword evidence="16" id="KW-1185">Reference proteome</keyword>
<proteinExistence type="inferred from homology"/>
<evidence type="ECO:0008006" key="17">
    <source>
        <dbReference type="Google" id="ProtNLM"/>
    </source>
</evidence>
<comment type="subcellular location">
    <subcellularLocation>
        <location evidence="2">Cell membrane</location>
        <topology evidence="2">Multi-pass membrane protein</topology>
    </subcellularLocation>
    <subcellularLocation>
        <location evidence="1">Cytoplasm</location>
        <location evidence="1">Cytosol</location>
    </subcellularLocation>
</comment>
<dbReference type="InterPro" id="IPR041263">
    <property type="entry name" value="Gasdermin_PUB"/>
</dbReference>
<dbReference type="PANTHER" id="PTHR16399">
    <property type="entry name" value="GASDERMIN"/>
    <property type="match status" value="1"/>
</dbReference>
<keyword evidence="11" id="KW-0449">Lipoprotein</keyword>
<evidence type="ECO:0000256" key="4">
    <source>
        <dbReference type="ARBA" id="ARBA00022452"/>
    </source>
</evidence>